<keyword evidence="2" id="KW-0813">Transport</keyword>
<keyword evidence="4" id="KW-0067">ATP-binding</keyword>
<dbReference type="InterPro" id="IPR017871">
    <property type="entry name" value="ABC_transporter-like_CS"/>
</dbReference>
<organism evidence="7 8">
    <name type="scientific">Paeniglutamicibacter gangotriensis Lz1y</name>
    <dbReference type="NCBI Taxonomy" id="1276920"/>
    <lineage>
        <taxon>Bacteria</taxon>
        <taxon>Bacillati</taxon>
        <taxon>Actinomycetota</taxon>
        <taxon>Actinomycetes</taxon>
        <taxon>Micrococcales</taxon>
        <taxon>Micrococcaceae</taxon>
        <taxon>Paeniglutamicibacter</taxon>
    </lineage>
</organism>
<evidence type="ECO:0000259" key="6">
    <source>
        <dbReference type="PROSITE" id="PS50893"/>
    </source>
</evidence>
<dbReference type="GO" id="GO:0005886">
    <property type="term" value="C:plasma membrane"/>
    <property type="evidence" value="ECO:0007669"/>
    <property type="project" value="UniProtKB-SubCell"/>
</dbReference>
<dbReference type="Proteomes" id="UP000012015">
    <property type="component" value="Unassembled WGS sequence"/>
</dbReference>
<dbReference type="CDD" id="cd03230">
    <property type="entry name" value="ABC_DR_subfamily_A"/>
    <property type="match status" value="1"/>
</dbReference>
<name>M7MZU0_9MICC</name>
<dbReference type="SMART" id="SM00382">
    <property type="entry name" value="AAA"/>
    <property type="match status" value="1"/>
</dbReference>
<dbReference type="SUPFAM" id="SSF52540">
    <property type="entry name" value="P-loop containing nucleoside triphosphate hydrolases"/>
    <property type="match status" value="1"/>
</dbReference>
<proteinExistence type="predicted"/>
<evidence type="ECO:0000256" key="1">
    <source>
        <dbReference type="ARBA" id="ARBA00004202"/>
    </source>
</evidence>
<protein>
    <submittedName>
        <fullName evidence="7">ABC transporter-like protein</fullName>
    </submittedName>
</protein>
<evidence type="ECO:0000256" key="2">
    <source>
        <dbReference type="ARBA" id="ARBA00022448"/>
    </source>
</evidence>
<dbReference type="eggNOG" id="COG1131">
    <property type="taxonomic scope" value="Bacteria"/>
</dbReference>
<dbReference type="InterPro" id="IPR027417">
    <property type="entry name" value="P-loop_NTPase"/>
</dbReference>
<gene>
    <name evidence="7" type="ORF">ADIAG_00574</name>
</gene>
<dbReference type="InterPro" id="IPR003593">
    <property type="entry name" value="AAA+_ATPase"/>
</dbReference>
<evidence type="ECO:0000256" key="4">
    <source>
        <dbReference type="ARBA" id="ARBA00022840"/>
    </source>
</evidence>
<dbReference type="STRING" id="1276920.ADIAG_00574"/>
<dbReference type="GO" id="GO:0005524">
    <property type="term" value="F:ATP binding"/>
    <property type="evidence" value="ECO:0007669"/>
    <property type="project" value="UniProtKB-KW"/>
</dbReference>
<dbReference type="Gene3D" id="3.40.50.300">
    <property type="entry name" value="P-loop containing nucleotide triphosphate hydrolases"/>
    <property type="match status" value="1"/>
</dbReference>
<comment type="caution">
    <text evidence="7">The sequence shown here is derived from an EMBL/GenBank/DDBJ whole genome shotgun (WGS) entry which is preliminary data.</text>
</comment>
<feature type="domain" description="ABC transporter" evidence="6">
    <location>
        <begin position="47"/>
        <end position="274"/>
    </location>
</feature>
<dbReference type="InterPro" id="IPR050763">
    <property type="entry name" value="ABC_transporter_ATP-binding"/>
</dbReference>
<reference evidence="7 8" key="1">
    <citation type="journal article" date="2013" name="Genome Announc.">
        <title>Draft Genome Sequence of Arthrobacter gangotriensis Strain Lz1yT, Isolated from a Penguin Rookery Soil Sample Collected in Antarctica, near the Indian Station Dakshin Gangotri.</title>
        <authorList>
            <person name="Shivaji S."/>
            <person name="Ara S."/>
            <person name="Bandi S."/>
            <person name="Singh A."/>
            <person name="Kumar Pinnaka A."/>
        </authorList>
    </citation>
    <scope>NUCLEOTIDE SEQUENCE [LARGE SCALE GENOMIC DNA]</scope>
    <source>
        <strain evidence="7 8">Lz1y</strain>
    </source>
</reference>
<keyword evidence="3" id="KW-0547">Nucleotide-binding</keyword>
<dbReference type="PANTHER" id="PTHR42711:SF17">
    <property type="entry name" value="ABC TRANSPORTER ATP-BINDING PROTEIN"/>
    <property type="match status" value="1"/>
</dbReference>
<dbReference type="PROSITE" id="PS00211">
    <property type="entry name" value="ABC_TRANSPORTER_1"/>
    <property type="match status" value="1"/>
</dbReference>
<keyword evidence="5" id="KW-0046">Antibiotic resistance</keyword>
<keyword evidence="8" id="KW-1185">Reference proteome</keyword>
<evidence type="ECO:0000256" key="3">
    <source>
        <dbReference type="ARBA" id="ARBA00022741"/>
    </source>
</evidence>
<dbReference type="GO" id="GO:0046677">
    <property type="term" value="P:response to antibiotic"/>
    <property type="evidence" value="ECO:0007669"/>
    <property type="project" value="UniProtKB-KW"/>
</dbReference>
<evidence type="ECO:0000313" key="7">
    <source>
        <dbReference type="EMBL" id="EMR00567.1"/>
    </source>
</evidence>
<dbReference type="GO" id="GO:0016887">
    <property type="term" value="F:ATP hydrolysis activity"/>
    <property type="evidence" value="ECO:0007669"/>
    <property type="project" value="InterPro"/>
</dbReference>
<dbReference type="InterPro" id="IPR003439">
    <property type="entry name" value="ABC_transporter-like_ATP-bd"/>
</dbReference>
<dbReference type="PANTHER" id="PTHR42711">
    <property type="entry name" value="ABC TRANSPORTER ATP-BINDING PROTEIN"/>
    <property type="match status" value="1"/>
</dbReference>
<evidence type="ECO:0000313" key="8">
    <source>
        <dbReference type="Proteomes" id="UP000012015"/>
    </source>
</evidence>
<dbReference type="AlphaFoldDB" id="M7MZU0"/>
<dbReference type="Pfam" id="PF00005">
    <property type="entry name" value="ABC_tran"/>
    <property type="match status" value="1"/>
</dbReference>
<accession>M7MZU0</accession>
<dbReference type="PROSITE" id="PS50893">
    <property type="entry name" value="ABC_TRANSPORTER_2"/>
    <property type="match status" value="1"/>
</dbReference>
<dbReference type="RefSeq" id="WP_007269781.1">
    <property type="nucleotide sequence ID" value="NZ_AOCK01000001.1"/>
</dbReference>
<comment type="subcellular location">
    <subcellularLocation>
        <location evidence="1">Cell membrane</location>
        <topology evidence="1">Peripheral membrane protein</topology>
    </subcellularLocation>
</comment>
<evidence type="ECO:0000256" key="5">
    <source>
        <dbReference type="ARBA" id="ARBA00023251"/>
    </source>
</evidence>
<dbReference type="PATRIC" id="fig|1276920.7.peg.577"/>
<dbReference type="EMBL" id="AOCK01000001">
    <property type="protein sequence ID" value="EMR00567.1"/>
    <property type="molecule type" value="Genomic_DNA"/>
</dbReference>
<sequence length="345" mass="36468">MTTVMAIHDFLHFYRRDGPGRLEGMDTSLGTTNQQAASSPPASAAALRLQGVHKSFHTNQGPFEAVAGIDLEVGTGEIIAFLGPNGAGKTTTIDMMLGLTAPTSGTITVFGKSPRAAVEAGEVSAVLQTGGLLRDLTVRETVMAIAALHGARDRVDTVMERTDITSLAKRKVSKCSGGEQQRLKFALALLPNPRLLILDEPTAGMDVAARHAFWETMRQDALEGRTVLFATHYLEEAQDFAERTVLIGRGQVLADGPTSRLRAMTGGRVVSATLPTDKPTAAALTALESLDEVSSVRLKGHRVSVTGPASDDAARLLLGELAATDLEITAPSLDAAFMELTGEKP</sequence>